<evidence type="ECO:0000313" key="3">
    <source>
        <dbReference type="EMBL" id="KAK6187547.1"/>
    </source>
</evidence>
<evidence type="ECO:0000256" key="1">
    <source>
        <dbReference type="SAM" id="MobiDB-lite"/>
    </source>
</evidence>
<feature type="region of interest" description="Disordered" evidence="1">
    <location>
        <begin position="54"/>
        <end position="74"/>
    </location>
</feature>
<name>A0AAN8JX84_PATCE</name>
<feature type="compositionally biased region" description="Polar residues" evidence="1">
    <location>
        <begin position="56"/>
        <end position="74"/>
    </location>
</feature>
<proteinExistence type="predicted"/>
<dbReference type="AlphaFoldDB" id="A0AAN8JX84"/>
<gene>
    <name evidence="3" type="ORF">SNE40_005545</name>
</gene>
<reference evidence="3 4" key="1">
    <citation type="submission" date="2024-01" db="EMBL/GenBank/DDBJ databases">
        <title>The genome of the rayed Mediterranean limpet Patella caerulea (Linnaeus, 1758).</title>
        <authorList>
            <person name="Anh-Thu Weber A."/>
            <person name="Halstead-Nussloch G."/>
        </authorList>
    </citation>
    <scope>NUCLEOTIDE SEQUENCE [LARGE SCALE GENOMIC DNA]</scope>
    <source>
        <strain evidence="3">AATW-2023a</strain>
        <tissue evidence="3">Whole specimen</tissue>
    </source>
</reference>
<accession>A0AAN8JX84</accession>
<feature type="transmembrane region" description="Helical" evidence="2">
    <location>
        <begin position="9"/>
        <end position="26"/>
    </location>
</feature>
<dbReference type="Gene3D" id="3.40.50.11350">
    <property type="match status" value="1"/>
</dbReference>
<protein>
    <submittedName>
        <fullName evidence="3">Uncharacterized protein</fullName>
    </submittedName>
</protein>
<organism evidence="3 4">
    <name type="scientific">Patella caerulea</name>
    <name type="common">Rayed Mediterranean limpet</name>
    <dbReference type="NCBI Taxonomy" id="87958"/>
    <lineage>
        <taxon>Eukaryota</taxon>
        <taxon>Metazoa</taxon>
        <taxon>Spiralia</taxon>
        <taxon>Lophotrochozoa</taxon>
        <taxon>Mollusca</taxon>
        <taxon>Gastropoda</taxon>
        <taxon>Patellogastropoda</taxon>
        <taxon>Patelloidea</taxon>
        <taxon>Patellidae</taxon>
        <taxon>Patella</taxon>
    </lineage>
</organism>
<keyword evidence="2" id="KW-1133">Transmembrane helix</keyword>
<dbReference type="EMBL" id="JAZGQO010000004">
    <property type="protein sequence ID" value="KAK6187547.1"/>
    <property type="molecule type" value="Genomic_DNA"/>
</dbReference>
<evidence type="ECO:0000313" key="4">
    <source>
        <dbReference type="Proteomes" id="UP001347796"/>
    </source>
</evidence>
<dbReference type="Proteomes" id="UP001347796">
    <property type="component" value="Unassembled WGS sequence"/>
</dbReference>
<keyword evidence="2" id="KW-0472">Membrane</keyword>
<evidence type="ECO:0000256" key="2">
    <source>
        <dbReference type="SAM" id="Phobius"/>
    </source>
</evidence>
<sequence length="427" mass="48614">MGSFTKNQLMLISLAVLSSGFLVLWYNEYMELQPQRLYIALQWIGNGGLERDNSLMGENSSSNADSSLPPNTKATAAPTIMQTKMSLRSTSEKVVSKNQSNKKKKYLIFLCDKRRLCGGWGDRQRGIVTVYLMSLAYNRTFGMEMTSPCDIKGFMQPNQTNWIIPPQELVNRTTKIIDAMGVGPPRLEYNGTNYEDVIKIRTNSDGSMHISKMYPKQMPKYVRGVSRAIVFRRVWKHLMKPTQHIIEHLKQMSGNVDLNNRTNQLVCAHLRIGKSKTLPNDLPRINISSIEKLWTFLHSFENSSKIFIATDNEEVRVSAKKTFGPRYFDTGGKIVHIDRQRGSKEACLGFETAIIDQIILSSCDVLVISPSNFSVRAAMLKELLKSIYVFSGKNVEPFIPKRRRRSVMNYQKLTLDLGHKLLVVYVL</sequence>
<keyword evidence="4" id="KW-1185">Reference proteome</keyword>
<keyword evidence="2" id="KW-0812">Transmembrane</keyword>
<comment type="caution">
    <text evidence="3">The sequence shown here is derived from an EMBL/GenBank/DDBJ whole genome shotgun (WGS) entry which is preliminary data.</text>
</comment>